<dbReference type="EMBL" id="FOKQ01000022">
    <property type="protein sequence ID" value="SFC83788.1"/>
    <property type="molecule type" value="Genomic_DNA"/>
</dbReference>
<dbReference type="GO" id="GO:0007059">
    <property type="term" value="P:chromosome segregation"/>
    <property type="evidence" value="ECO:0007669"/>
    <property type="project" value="UniProtKB-KW"/>
</dbReference>
<sequence>MSTARFKLDMFEGPLDLLLHLISKHKLNIYDIEIAVLLEQYLEYMAGLEKEDYEDAADFLEMAARLIYIKTASLLPKDEEGEELKKELQGSLIEYSLCKMAAARLKEQYAGGDIFVREPVKLPVKKTFSGEKDPQELLAAYLGMSEKARHSKPLKAEMFKPILSRKIVSVTSKIIHVLKMLITRGECFLDSMYDGCADKSERVAVFLAVLELTRSGRIFLNDDNTRVYMNSASKKRKISSDFDEAEIAAENGDENAFADEDEKSFGDETSKDSEETISREDTPAIEEREVSEEENSDRARFSEISPYGQDLRVQESTPLPYNKMYEPPERTVYKSETRQRGTLPVLKIELSPELQRIVDSGRRDMPADMAEEEIKAEISAENIVPEIRAEIAAESVETEIKTENAEPEIKADMAVEGGETEVKAEVDPVADESGIKAENTFENSAEITDLNAETEVKNETPAESTEPVIKTEDSADNIEAEVRAEIPTDTAKTEFGLEMPVETANSDIKAETAVDTAVNEIQTEAPAETIPAPSPIAEINTEVPETAAYIPNSEDIADDVPTVFKINRFGTRYYWGAHSWAEGRLRLG</sequence>
<evidence type="ECO:0000256" key="3">
    <source>
        <dbReference type="SAM" id="MobiDB-lite"/>
    </source>
</evidence>
<evidence type="ECO:0000313" key="4">
    <source>
        <dbReference type="EMBL" id="SFC83788.1"/>
    </source>
</evidence>
<dbReference type="PANTHER" id="PTHR33969">
    <property type="entry name" value="SEGREGATION AND CONDENSATION PROTEIN A"/>
    <property type="match status" value="1"/>
</dbReference>
<feature type="compositionally biased region" description="Basic and acidic residues" evidence="3">
    <location>
        <begin position="263"/>
        <end position="288"/>
    </location>
</feature>
<evidence type="ECO:0000256" key="2">
    <source>
        <dbReference type="ARBA" id="ARBA00044777"/>
    </source>
</evidence>
<dbReference type="OrthoDB" id="9811016at2"/>
<accession>A0A1I1MKQ7</accession>
<dbReference type="Gene3D" id="6.10.250.2410">
    <property type="match status" value="1"/>
</dbReference>
<dbReference type="Proteomes" id="UP000182192">
    <property type="component" value="Unassembled WGS sequence"/>
</dbReference>
<dbReference type="InterPro" id="IPR003768">
    <property type="entry name" value="ScpA"/>
</dbReference>
<feature type="region of interest" description="Disordered" evidence="3">
    <location>
        <begin position="249"/>
        <end position="299"/>
    </location>
</feature>
<gene>
    <name evidence="4" type="ORF">SAMN02910406_02481</name>
</gene>
<organism evidence="4 5">
    <name type="scientific">Ruminococcus albus</name>
    <dbReference type="NCBI Taxonomy" id="1264"/>
    <lineage>
        <taxon>Bacteria</taxon>
        <taxon>Bacillati</taxon>
        <taxon>Bacillota</taxon>
        <taxon>Clostridia</taxon>
        <taxon>Eubacteriales</taxon>
        <taxon>Oscillospiraceae</taxon>
        <taxon>Ruminococcus</taxon>
    </lineage>
</organism>
<evidence type="ECO:0000313" key="5">
    <source>
        <dbReference type="Proteomes" id="UP000182192"/>
    </source>
</evidence>
<dbReference type="PANTHER" id="PTHR33969:SF2">
    <property type="entry name" value="SEGREGATION AND CONDENSATION PROTEIN A"/>
    <property type="match status" value="1"/>
</dbReference>
<keyword evidence="1" id="KW-0159">Chromosome partition</keyword>
<evidence type="ECO:0000256" key="1">
    <source>
        <dbReference type="ARBA" id="ARBA00022829"/>
    </source>
</evidence>
<dbReference type="RefSeq" id="WP_074962131.1">
    <property type="nucleotide sequence ID" value="NZ_FOKQ01000022.1"/>
</dbReference>
<protein>
    <recommendedName>
        <fullName evidence="2">Segregation and condensation protein A</fullName>
    </recommendedName>
</protein>
<feature type="compositionally biased region" description="Acidic residues" evidence="3">
    <location>
        <begin position="249"/>
        <end position="262"/>
    </location>
</feature>
<proteinExistence type="predicted"/>
<dbReference type="AlphaFoldDB" id="A0A1I1MKQ7"/>
<dbReference type="Pfam" id="PF02616">
    <property type="entry name" value="SMC_ScpA"/>
    <property type="match status" value="1"/>
</dbReference>
<name>A0A1I1MKQ7_RUMAL</name>
<reference evidence="4 5" key="1">
    <citation type="submission" date="2016-10" db="EMBL/GenBank/DDBJ databases">
        <authorList>
            <person name="de Groot N.N."/>
        </authorList>
    </citation>
    <scope>NUCLEOTIDE SEQUENCE [LARGE SCALE GENOMIC DNA]</scope>
    <source>
        <strain evidence="4 5">AR67</strain>
    </source>
</reference>